<dbReference type="RefSeq" id="WP_109713942.1">
    <property type="nucleotide sequence ID" value="NZ_QGDS01000016.1"/>
</dbReference>
<organism evidence="1 2">
    <name type="scientific">Faecalicatena contorta</name>
    <dbReference type="NCBI Taxonomy" id="39482"/>
    <lineage>
        <taxon>Bacteria</taxon>
        <taxon>Bacillati</taxon>
        <taxon>Bacillota</taxon>
        <taxon>Clostridia</taxon>
        <taxon>Lachnospirales</taxon>
        <taxon>Lachnospiraceae</taxon>
        <taxon>Faecalicatena</taxon>
    </lineage>
</organism>
<dbReference type="OrthoDB" id="1651388at2"/>
<reference evidence="2" key="1">
    <citation type="submission" date="2017-07" db="EMBL/GenBank/DDBJ databases">
        <authorList>
            <person name="Varghese N."/>
            <person name="Submissions S."/>
        </authorList>
    </citation>
    <scope>NUCLEOTIDE SEQUENCE [LARGE SCALE GENOMIC DNA]</scope>
    <source>
        <strain evidence="2">NLAE-zl-C134</strain>
    </source>
</reference>
<evidence type="ECO:0000313" key="1">
    <source>
        <dbReference type="EMBL" id="SUQ15794.1"/>
    </source>
</evidence>
<name>A0A315ZS29_9FIRM</name>
<dbReference type="AlphaFoldDB" id="A0A315ZS29"/>
<dbReference type="EMBL" id="UHJJ01000016">
    <property type="protein sequence ID" value="SUQ15794.1"/>
    <property type="molecule type" value="Genomic_DNA"/>
</dbReference>
<accession>A0A315ZS29</accession>
<evidence type="ECO:0000313" key="2">
    <source>
        <dbReference type="Proteomes" id="UP000254051"/>
    </source>
</evidence>
<protein>
    <submittedName>
        <fullName evidence="1">Uncharacterized protein</fullName>
    </submittedName>
</protein>
<sequence>MGERVNAGYVITSSVQIGETEFVLGVHKTSPDQFVTWKCTNGVDYYWGHYTDNLLSATKDLCQRGLEEVQFLEQRQEHSSQAKVVKAKNRGQER</sequence>
<dbReference type="Proteomes" id="UP000254051">
    <property type="component" value="Unassembled WGS sequence"/>
</dbReference>
<gene>
    <name evidence="1" type="ORF">SAMN05216529_11655</name>
</gene>
<keyword evidence="2" id="KW-1185">Reference proteome</keyword>
<proteinExistence type="predicted"/>